<feature type="compositionally biased region" description="Polar residues" evidence="1">
    <location>
        <begin position="340"/>
        <end position="356"/>
    </location>
</feature>
<feature type="compositionally biased region" description="Low complexity" evidence="1">
    <location>
        <begin position="386"/>
        <end position="408"/>
    </location>
</feature>
<dbReference type="Proteomes" id="UP000479000">
    <property type="component" value="Unassembled WGS sequence"/>
</dbReference>
<keyword evidence="2" id="KW-1133">Transmembrane helix</keyword>
<feature type="region of interest" description="Disordered" evidence="1">
    <location>
        <begin position="426"/>
        <end position="461"/>
    </location>
</feature>
<feature type="region of interest" description="Disordered" evidence="1">
    <location>
        <begin position="386"/>
        <end position="412"/>
    </location>
</feature>
<accession>A0A6H5HAG0</accession>
<dbReference type="OrthoDB" id="6106100at2759"/>
<feature type="transmembrane region" description="Helical" evidence="2">
    <location>
        <begin position="212"/>
        <end position="237"/>
    </location>
</feature>
<evidence type="ECO:0000256" key="1">
    <source>
        <dbReference type="SAM" id="MobiDB-lite"/>
    </source>
</evidence>
<dbReference type="SUPFAM" id="SSF48726">
    <property type="entry name" value="Immunoglobulin"/>
    <property type="match status" value="1"/>
</dbReference>
<reference evidence="4 5" key="1">
    <citation type="submission" date="2020-02" db="EMBL/GenBank/DDBJ databases">
        <authorList>
            <person name="Ferguson B K."/>
        </authorList>
    </citation>
    <scope>NUCLEOTIDE SEQUENCE [LARGE SCALE GENOMIC DNA]</scope>
</reference>
<dbReference type="InterPro" id="IPR013783">
    <property type="entry name" value="Ig-like_fold"/>
</dbReference>
<keyword evidence="2" id="KW-0812">Transmembrane</keyword>
<proteinExistence type="predicted"/>
<dbReference type="Gene3D" id="2.60.40.10">
    <property type="entry name" value="Immunoglobulins"/>
    <property type="match status" value="2"/>
</dbReference>
<evidence type="ECO:0000259" key="3">
    <source>
        <dbReference type="PROSITE" id="PS50835"/>
    </source>
</evidence>
<keyword evidence="2" id="KW-0472">Membrane</keyword>
<evidence type="ECO:0000313" key="5">
    <source>
        <dbReference type="Proteomes" id="UP000479000"/>
    </source>
</evidence>
<keyword evidence="5" id="KW-1185">Reference proteome</keyword>
<dbReference type="EMBL" id="CADCXU010025627">
    <property type="protein sequence ID" value="CAB0012723.1"/>
    <property type="molecule type" value="Genomic_DNA"/>
</dbReference>
<feature type="compositionally biased region" description="Pro residues" evidence="1">
    <location>
        <begin position="444"/>
        <end position="461"/>
    </location>
</feature>
<gene>
    <name evidence="4" type="ORF">NTEN_LOCUS17422</name>
</gene>
<dbReference type="InterPro" id="IPR007110">
    <property type="entry name" value="Ig-like_dom"/>
</dbReference>
<feature type="domain" description="Ig-like" evidence="3">
    <location>
        <begin position="115"/>
        <end position="199"/>
    </location>
</feature>
<organism evidence="4 5">
    <name type="scientific">Nesidiocoris tenuis</name>
    <dbReference type="NCBI Taxonomy" id="355587"/>
    <lineage>
        <taxon>Eukaryota</taxon>
        <taxon>Metazoa</taxon>
        <taxon>Ecdysozoa</taxon>
        <taxon>Arthropoda</taxon>
        <taxon>Hexapoda</taxon>
        <taxon>Insecta</taxon>
        <taxon>Pterygota</taxon>
        <taxon>Neoptera</taxon>
        <taxon>Paraneoptera</taxon>
        <taxon>Hemiptera</taxon>
        <taxon>Heteroptera</taxon>
        <taxon>Panheteroptera</taxon>
        <taxon>Cimicomorpha</taxon>
        <taxon>Miridae</taxon>
        <taxon>Dicyphina</taxon>
        <taxon>Nesidiocoris</taxon>
    </lineage>
</organism>
<evidence type="ECO:0000256" key="2">
    <source>
        <dbReference type="SAM" id="Phobius"/>
    </source>
</evidence>
<evidence type="ECO:0000313" key="4">
    <source>
        <dbReference type="EMBL" id="CAB0012723.1"/>
    </source>
</evidence>
<name>A0A6H5HAG0_9HEMI</name>
<feature type="region of interest" description="Disordered" evidence="1">
    <location>
        <begin position="332"/>
        <end position="356"/>
    </location>
</feature>
<dbReference type="AlphaFoldDB" id="A0A6H5HAG0"/>
<sequence>MVTRMIKHSLLKRSELLTKPPLILTENFWNIELILVIRSLFSHVIPAGSCPAPLCFNELASLWTRGQHTVMDVTTANWTIDPVTLETESNFTCTAVNLGGESESATVYIKVDDRPECGIIKKEVDGKLVLVCTAQANPAEVDFAWKIKNENETVEDNIEKKGMQSILTLETRVENFRTYLCYPNNSVGVTKKPCEVDVSGTVSWWGRLDRDVIMILIAILTGIILVIVIICIILCIVCRRKQAADKCTFLLIPHFFRVDHKVCHFVRQSCCGSVAIVHHFLPKAKWPFVRSRSCTNNNNNVPGGTSTPMTAAKWPMRPGVLVHVNTNHSLLSTGGVATPNGGNADSRSPNETQASRASRIRAMFGPDQSGSLPGVFHSKSGARDLATVTSSTVTRTTGRGRAASTTDASSRRTRTACTDTIGSRRALHRRRRPLRSTGATPVPIVRPPRIPTPLTLPPPTIPHTLPPEITKAYWHCWIMNTTFSVGVTD</sequence>
<dbReference type="InterPro" id="IPR036179">
    <property type="entry name" value="Ig-like_dom_sf"/>
</dbReference>
<dbReference type="PROSITE" id="PS50835">
    <property type="entry name" value="IG_LIKE"/>
    <property type="match status" value="1"/>
</dbReference>
<protein>
    <recommendedName>
        <fullName evidence="3">Ig-like domain-containing protein</fullName>
    </recommendedName>
</protein>